<accession>A0A517MQK5</accession>
<evidence type="ECO:0000313" key="1">
    <source>
        <dbReference type="EMBL" id="QDS97165.1"/>
    </source>
</evidence>
<proteinExistence type="predicted"/>
<organism evidence="1 2">
    <name type="scientific">Adhaeretor mobilis</name>
    <dbReference type="NCBI Taxonomy" id="1930276"/>
    <lineage>
        <taxon>Bacteria</taxon>
        <taxon>Pseudomonadati</taxon>
        <taxon>Planctomycetota</taxon>
        <taxon>Planctomycetia</taxon>
        <taxon>Pirellulales</taxon>
        <taxon>Lacipirellulaceae</taxon>
        <taxon>Adhaeretor</taxon>
    </lineage>
</organism>
<name>A0A517MQK5_9BACT</name>
<dbReference type="KEGG" id="amob:HG15A2_04250"/>
<dbReference type="AlphaFoldDB" id="A0A517MQK5"/>
<reference evidence="1 2" key="1">
    <citation type="submission" date="2019-02" db="EMBL/GenBank/DDBJ databases">
        <title>Deep-cultivation of Planctomycetes and their phenomic and genomic characterization uncovers novel biology.</title>
        <authorList>
            <person name="Wiegand S."/>
            <person name="Jogler M."/>
            <person name="Boedeker C."/>
            <person name="Pinto D."/>
            <person name="Vollmers J."/>
            <person name="Rivas-Marin E."/>
            <person name="Kohn T."/>
            <person name="Peeters S.H."/>
            <person name="Heuer A."/>
            <person name="Rast P."/>
            <person name="Oberbeckmann S."/>
            <person name="Bunk B."/>
            <person name="Jeske O."/>
            <person name="Meyerdierks A."/>
            <person name="Storesund J.E."/>
            <person name="Kallscheuer N."/>
            <person name="Luecker S."/>
            <person name="Lage O.M."/>
            <person name="Pohl T."/>
            <person name="Merkel B.J."/>
            <person name="Hornburger P."/>
            <person name="Mueller R.-W."/>
            <person name="Bruemmer F."/>
            <person name="Labrenz M."/>
            <person name="Spormann A.M."/>
            <person name="Op den Camp H."/>
            <person name="Overmann J."/>
            <person name="Amann R."/>
            <person name="Jetten M.S.M."/>
            <person name="Mascher T."/>
            <person name="Medema M.H."/>
            <person name="Devos D.P."/>
            <person name="Kaster A.-K."/>
            <person name="Ovreas L."/>
            <person name="Rohde M."/>
            <person name="Galperin M.Y."/>
            <person name="Jogler C."/>
        </authorList>
    </citation>
    <scope>NUCLEOTIDE SEQUENCE [LARGE SCALE GENOMIC DNA]</scope>
    <source>
        <strain evidence="1 2">HG15A2</strain>
    </source>
</reference>
<dbReference type="Proteomes" id="UP000319852">
    <property type="component" value="Chromosome"/>
</dbReference>
<keyword evidence="2" id="KW-1185">Reference proteome</keyword>
<protein>
    <submittedName>
        <fullName evidence="1">Uncharacterized protein</fullName>
    </submittedName>
</protein>
<sequence precursor="true">MEAANSWGVRSTQQVAPKISAVEPGVFFLAAFRFLERVSQLRYAYGQLFCVEQSPQQYLQGASHDLQPT</sequence>
<evidence type="ECO:0000313" key="2">
    <source>
        <dbReference type="Proteomes" id="UP000319852"/>
    </source>
</evidence>
<gene>
    <name evidence="1" type="ORF">HG15A2_04250</name>
</gene>
<dbReference type="EMBL" id="CP036263">
    <property type="protein sequence ID" value="QDS97165.1"/>
    <property type="molecule type" value="Genomic_DNA"/>
</dbReference>